<name>A0A6J2KHH0_BOMMA</name>
<dbReference type="InterPro" id="IPR042178">
    <property type="entry name" value="Serpin_sf_1"/>
</dbReference>
<proteinExistence type="inferred from homology"/>
<dbReference type="Pfam" id="PF00079">
    <property type="entry name" value="Serpin"/>
    <property type="match status" value="1"/>
</dbReference>
<dbReference type="Proteomes" id="UP000504629">
    <property type="component" value="Unplaced"/>
</dbReference>
<evidence type="ECO:0000256" key="3">
    <source>
        <dbReference type="ARBA" id="ARBA00022900"/>
    </source>
</evidence>
<dbReference type="CTD" id="692397"/>
<dbReference type="GeneID" id="114251428"/>
<dbReference type="PANTHER" id="PTHR11461">
    <property type="entry name" value="SERINE PROTEASE INHIBITOR, SERPIN"/>
    <property type="match status" value="1"/>
</dbReference>
<gene>
    <name evidence="8" type="primary">LOC114251428</name>
</gene>
<dbReference type="Gene3D" id="2.30.39.10">
    <property type="entry name" value="Alpha-1-antitrypsin, domain 1"/>
    <property type="match status" value="1"/>
</dbReference>
<comment type="similarity">
    <text evidence="1 4">Belongs to the serpin family.</text>
</comment>
<dbReference type="InterPro" id="IPR042185">
    <property type="entry name" value="Serpin_sf_2"/>
</dbReference>
<sequence length="502" mass="55758">MKVFISLTVCCFVLSADSQSSFRTQNQYPKYDPTINSDQIYFDDNRPSGSINIQKELSNLNGLTIGTKRPIINPNFGAPQYSPYANNVIIQPSIQTYNQETTKIVPQKSGTPAKKMTDTFFQAQATRPEIDSVDYAITHFGINIFKQITSSQPGNMVVSPFSITTLLALLQQGATGSTLDQISAALQLAPLKTSEVFRNVMENVQKRQSQNILKTLNNIFVAETFNLNRDFERIAKSDFGSDVTLMNFGRPDVAIQRINNWVGAMTNGKIENLLSQDAISQSSQLVLVNVVYFKGLWQIPFRTESTVPQPFLLKGGIQKTAPFMRTRRYFRTGLDPITNAKVVSLPFEKDQYSLLVVLPHEQSDIDTLISRLTVEQLIAYQNFTAMDVELELPKFTVKGDTDLVPVFNRMGISNMFSNRAELFGLGTFREFSPQVSSAVHSAVLSIDEKGGSAAAATSFGVVALSFDDPAVVFKANRPFLAVLWDTALSLPLFMAKIEDPTE</sequence>
<evidence type="ECO:0000259" key="6">
    <source>
        <dbReference type="SMART" id="SM00093"/>
    </source>
</evidence>
<dbReference type="KEGG" id="bman:114251428"/>
<dbReference type="InterPro" id="IPR036186">
    <property type="entry name" value="Serpin_sf"/>
</dbReference>
<keyword evidence="7" id="KW-1185">Reference proteome</keyword>
<evidence type="ECO:0000256" key="4">
    <source>
        <dbReference type="RuleBase" id="RU000411"/>
    </source>
</evidence>
<organism evidence="7 8">
    <name type="scientific">Bombyx mandarina</name>
    <name type="common">Wild silk moth</name>
    <name type="synonym">Wild silkworm</name>
    <dbReference type="NCBI Taxonomy" id="7092"/>
    <lineage>
        <taxon>Eukaryota</taxon>
        <taxon>Metazoa</taxon>
        <taxon>Ecdysozoa</taxon>
        <taxon>Arthropoda</taxon>
        <taxon>Hexapoda</taxon>
        <taxon>Insecta</taxon>
        <taxon>Pterygota</taxon>
        <taxon>Neoptera</taxon>
        <taxon>Endopterygota</taxon>
        <taxon>Lepidoptera</taxon>
        <taxon>Glossata</taxon>
        <taxon>Ditrysia</taxon>
        <taxon>Bombycoidea</taxon>
        <taxon>Bombycidae</taxon>
        <taxon>Bombycinae</taxon>
        <taxon>Bombyx</taxon>
    </lineage>
</organism>
<dbReference type="GO" id="GO:0004867">
    <property type="term" value="F:serine-type endopeptidase inhibitor activity"/>
    <property type="evidence" value="ECO:0007669"/>
    <property type="project" value="UniProtKB-KW"/>
</dbReference>
<feature type="signal peptide" evidence="5">
    <location>
        <begin position="1"/>
        <end position="18"/>
    </location>
</feature>
<evidence type="ECO:0000256" key="1">
    <source>
        <dbReference type="ARBA" id="ARBA00009500"/>
    </source>
</evidence>
<reference evidence="8" key="1">
    <citation type="submission" date="2025-08" db="UniProtKB">
        <authorList>
            <consortium name="RefSeq"/>
        </authorList>
    </citation>
    <scope>IDENTIFICATION</scope>
    <source>
        <tissue evidence="8">Silk gland</tissue>
    </source>
</reference>
<feature type="chain" id="PRO_5026853766" evidence="5">
    <location>
        <begin position="19"/>
        <end position="502"/>
    </location>
</feature>
<feature type="domain" description="Serpin" evidence="6">
    <location>
        <begin position="142"/>
        <end position="500"/>
    </location>
</feature>
<evidence type="ECO:0000313" key="8">
    <source>
        <dbReference type="RefSeq" id="XP_028041480.1"/>
    </source>
</evidence>
<dbReference type="InterPro" id="IPR023796">
    <property type="entry name" value="Serpin_dom"/>
</dbReference>
<dbReference type="SMART" id="SM00093">
    <property type="entry name" value="SERPIN"/>
    <property type="match status" value="1"/>
</dbReference>
<evidence type="ECO:0000256" key="2">
    <source>
        <dbReference type="ARBA" id="ARBA00022690"/>
    </source>
</evidence>
<dbReference type="RefSeq" id="XP_028041480.1">
    <property type="nucleotide sequence ID" value="XM_028185679.1"/>
</dbReference>
<dbReference type="GO" id="GO:0005615">
    <property type="term" value="C:extracellular space"/>
    <property type="evidence" value="ECO:0007669"/>
    <property type="project" value="InterPro"/>
</dbReference>
<keyword evidence="3" id="KW-0722">Serine protease inhibitor</keyword>
<dbReference type="SUPFAM" id="SSF56574">
    <property type="entry name" value="Serpins"/>
    <property type="match status" value="1"/>
</dbReference>
<keyword evidence="2" id="KW-0646">Protease inhibitor</keyword>
<dbReference type="AlphaFoldDB" id="A0A6J2KHH0"/>
<evidence type="ECO:0000256" key="5">
    <source>
        <dbReference type="SAM" id="SignalP"/>
    </source>
</evidence>
<protein>
    <submittedName>
        <fullName evidence="8">Leukocyte elastase inhibitor-like</fullName>
    </submittedName>
</protein>
<dbReference type="InterPro" id="IPR000215">
    <property type="entry name" value="Serpin_fam"/>
</dbReference>
<dbReference type="Gene3D" id="3.30.497.10">
    <property type="entry name" value="Antithrombin, subunit I, domain 2"/>
    <property type="match status" value="1"/>
</dbReference>
<dbReference type="OrthoDB" id="671595at2759"/>
<dbReference type="CDD" id="cd00172">
    <property type="entry name" value="serpin"/>
    <property type="match status" value="1"/>
</dbReference>
<dbReference type="PANTHER" id="PTHR11461:SF211">
    <property type="entry name" value="GH10112P-RELATED"/>
    <property type="match status" value="1"/>
</dbReference>
<keyword evidence="5" id="KW-0732">Signal</keyword>
<accession>A0A6J2KHH0</accession>
<evidence type="ECO:0000313" key="7">
    <source>
        <dbReference type="Proteomes" id="UP000504629"/>
    </source>
</evidence>